<dbReference type="GO" id="GO:0008168">
    <property type="term" value="F:methyltransferase activity"/>
    <property type="evidence" value="ECO:0007669"/>
    <property type="project" value="InterPro"/>
</dbReference>
<proteinExistence type="predicted"/>
<feature type="compositionally biased region" description="Polar residues" evidence="1">
    <location>
        <begin position="1"/>
        <end position="19"/>
    </location>
</feature>
<protein>
    <submittedName>
        <fullName evidence="2">Uncharacterized protein</fullName>
    </submittedName>
</protein>
<dbReference type="EMBL" id="CM000639">
    <property type="protein sequence ID" value="EED95241.1"/>
    <property type="molecule type" value="Genomic_DNA"/>
</dbReference>
<dbReference type="RefSeq" id="XP_002287798.1">
    <property type="nucleotide sequence ID" value="XM_002287762.1"/>
</dbReference>
<dbReference type="eggNOG" id="ENOG502S29B">
    <property type="taxonomic scope" value="Eukaryota"/>
</dbReference>
<dbReference type="InParanoid" id="B8BU87"/>
<gene>
    <name evidence="2" type="ORF">THAPSDRAFT_21256</name>
</gene>
<dbReference type="InterPro" id="IPR029063">
    <property type="entry name" value="SAM-dependent_MTases_sf"/>
</dbReference>
<dbReference type="Proteomes" id="UP000001449">
    <property type="component" value="Chromosome 2"/>
</dbReference>
<dbReference type="GeneID" id="7446539"/>
<feature type="region of interest" description="Disordered" evidence="1">
    <location>
        <begin position="1"/>
        <end position="60"/>
    </location>
</feature>
<dbReference type="KEGG" id="tps:THAPSDRAFT_21256"/>
<name>B8BU87_THAPS</name>
<dbReference type="PANTHER" id="PTHR39444:SF3">
    <property type="entry name" value="SITE-SPECIFIC DNA-METHYLTRANSFERASE (ADENINE-SPECIFIC)"/>
    <property type="match status" value="1"/>
</dbReference>
<evidence type="ECO:0000313" key="3">
    <source>
        <dbReference type="Proteomes" id="UP000001449"/>
    </source>
</evidence>
<sequence>MSGKATSRASNSYATSGTKAKNRKRRKIKQTKSQPDAVGTSPTTNEGEQQNERKAGKYPYPTDYNDHFETPQRAYEDILPIIGYVLKKKIKRYNSQSDVTIYDPYFCTGRAATLLNATFEQHTTGNKRHTNIRIQHEKRDFYQDVRQNNTPQYDILVTNPPYSGDHKERCLEYVVDQLKNNQRPFFLLMPNYVASKEYFRKIVLEEKIQIVFITPSSKHPYEYDHPEGTGHETSPFASVWFCGLSCGDTDGTWKKNQ</sequence>
<dbReference type="AlphaFoldDB" id="B8BU87"/>
<dbReference type="OMA" id="HTNIRIQ"/>
<dbReference type="GO" id="GO:0032259">
    <property type="term" value="P:methylation"/>
    <property type="evidence" value="ECO:0007669"/>
    <property type="project" value="InterPro"/>
</dbReference>
<dbReference type="PANTHER" id="PTHR39444">
    <property type="entry name" value="SITE-SPECIFIC DNA-METHYLTRANSFERASE (ADENINE-SPECIFIC)"/>
    <property type="match status" value="1"/>
</dbReference>
<dbReference type="PROSITE" id="PS00092">
    <property type="entry name" value="N6_MTASE"/>
    <property type="match status" value="1"/>
</dbReference>
<feature type="compositionally biased region" description="Basic residues" evidence="1">
    <location>
        <begin position="20"/>
        <end position="30"/>
    </location>
</feature>
<dbReference type="PaxDb" id="35128-Thaps21256"/>
<dbReference type="GO" id="GO:0003676">
    <property type="term" value="F:nucleic acid binding"/>
    <property type="evidence" value="ECO:0007669"/>
    <property type="project" value="InterPro"/>
</dbReference>
<evidence type="ECO:0000313" key="2">
    <source>
        <dbReference type="EMBL" id="EED95241.1"/>
    </source>
</evidence>
<evidence type="ECO:0000256" key="1">
    <source>
        <dbReference type="SAM" id="MobiDB-lite"/>
    </source>
</evidence>
<organism evidence="2 3">
    <name type="scientific">Thalassiosira pseudonana</name>
    <name type="common">Marine diatom</name>
    <name type="synonym">Cyclotella nana</name>
    <dbReference type="NCBI Taxonomy" id="35128"/>
    <lineage>
        <taxon>Eukaryota</taxon>
        <taxon>Sar</taxon>
        <taxon>Stramenopiles</taxon>
        <taxon>Ochrophyta</taxon>
        <taxon>Bacillariophyta</taxon>
        <taxon>Coscinodiscophyceae</taxon>
        <taxon>Thalassiosirophycidae</taxon>
        <taxon>Thalassiosirales</taxon>
        <taxon>Thalassiosiraceae</taxon>
        <taxon>Thalassiosira</taxon>
    </lineage>
</organism>
<accession>B8BU87</accession>
<dbReference type="HOGENOM" id="CLU_094790_0_0_1"/>
<reference evidence="2 3" key="1">
    <citation type="journal article" date="2004" name="Science">
        <title>The genome of the diatom Thalassiosira pseudonana: ecology, evolution, and metabolism.</title>
        <authorList>
            <person name="Armbrust E.V."/>
            <person name="Berges J.A."/>
            <person name="Bowler C."/>
            <person name="Green B.R."/>
            <person name="Martinez D."/>
            <person name="Putnam N.H."/>
            <person name="Zhou S."/>
            <person name="Allen A.E."/>
            <person name="Apt K.E."/>
            <person name="Bechner M."/>
            <person name="Brzezinski M.A."/>
            <person name="Chaal B.K."/>
            <person name="Chiovitti A."/>
            <person name="Davis A.K."/>
            <person name="Demarest M.S."/>
            <person name="Detter J.C."/>
            <person name="Glavina T."/>
            <person name="Goodstein D."/>
            <person name="Hadi M.Z."/>
            <person name="Hellsten U."/>
            <person name="Hildebrand M."/>
            <person name="Jenkins B.D."/>
            <person name="Jurka J."/>
            <person name="Kapitonov V.V."/>
            <person name="Kroger N."/>
            <person name="Lau W.W."/>
            <person name="Lane T.W."/>
            <person name="Larimer F.W."/>
            <person name="Lippmeier J.C."/>
            <person name="Lucas S."/>
            <person name="Medina M."/>
            <person name="Montsant A."/>
            <person name="Obornik M."/>
            <person name="Parker M.S."/>
            <person name="Palenik B."/>
            <person name="Pazour G.J."/>
            <person name="Richardson P.M."/>
            <person name="Rynearson T.A."/>
            <person name="Saito M.A."/>
            <person name="Schwartz D.C."/>
            <person name="Thamatrakoln K."/>
            <person name="Valentin K."/>
            <person name="Vardi A."/>
            <person name="Wilkerson F.P."/>
            <person name="Rokhsar D.S."/>
        </authorList>
    </citation>
    <scope>NUCLEOTIDE SEQUENCE [LARGE SCALE GENOMIC DNA]</scope>
    <source>
        <strain evidence="2 3">CCMP1335</strain>
    </source>
</reference>
<dbReference type="SUPFAM" id="SSF53335">
    <property type="entry name" value="S-adenosyl-L-methionine-dependent methyltransferases"/>
    <property type="match status" value="1"/>
</dbReference>
<reference evidence="2 3" key="2">
    <citation type="journal article" date="2008" name="Nature">
        <title>The Phaeodactylum genome reveals the evolutionary history of diatom genomes.</title>
        <authorList>
            <person name="Bowler C."/>
            <person name="Allen A.E."/>
            <person name="Badger J.H."/>
            <person name="Grimwood J."/>
            <person name="Jabbari K."/>
            <person name="Kuo A."/>
            <person name="Maheswari U."/>
            <person name="Martens C."/>
            <person name="Maumus F."/>
            <person name="Otillar R.P."/>
            <person name="Rayko E."/>
            <person name="Salamov A."/>
            <person name="Vandepoele K."/>
            <person name="Beszteri B."/>
            <person name="Gruber A."/>
            <person name="Heijde M."/>
            <person name="Katinka M."/>
            <person name="Mock T."/>
            <person name="Valentin K."/>
            <person name="Verret F."/>
            <person name="Berges J.A."/>
            <person name="Brownlee C."/>
            <person name="Cadoret J.P."/>
            <person name="Chiovitti A."/>
            <person name="Choi C.J."/>
            <person name="Coesel S."/>
            <person name="De Martino A."/>
            <person name="Detter J.C."/>
            <person name="Durkin C."/>
            <person name="Falciatore A."/>
            <person name="Fournet J."/>
            <person name="Haruta M."/>
            <person name="Huysman M.J."/>
            <person name="Jenkins B.D."/>
            <person name="Jiroutova K."/>
            <person name="Jorgensen R.E."/>
            <person name="Joubert Y."/>
            <person name="Kaplan A."/>
            <person name="Kroger N."/>
            <person name="Kroth P.G."/>
            <person name="La Roche J."/>
            <person name="Lindquist E."/>
            <person name="Lommer M."/>
            <person name="Martin-Jezequel V."/>
            <person name="Lopez P.J."/>
            <person name="Lucas S."/>
            <person name="Mangogna M."/>
            <person name="McGinnis K."/>
            <person name="Medlin L.K."/>
            <person name="Montsant A."/>
            <person name="Oudot-Le Secq M.P."/>
            <person name="Napoli C."/>
            <person name="Obornik M."/>
            <person name="Parker M.S."/>
            <person name="Petit J.L."/>
            <person name="Porcel B.M."/>
            <person name="Poulsen N."/>
            <person name="Robison M."/>
            <person name="Rychlewski L."/>
            <person name="Rynearson T.A."/>
            <person name="Schmutz J."/>
            <person name="Shapiro H."/>
            <person name="Siaut M."/>
            <person name="Stanley M."/>
            <person name="Sussman M.R."/>
            <person name="Taylor A.R."/>
            <person name="Vardi A."/>
            <person name="von Dassow P."/>
            <person name="Vyverman W."/>
            <person name="Willis A."/>
            <person name="Wyrwicz L.S."/>
            <person name="Rokhsar D.S."/>
            <person name="Weissenbach J."/>
            <person name="Armbrust E.V."/>
            <person name="Green B.R."/>
            <person name="Van de Peer Y."/>
            <person name="Grigoriev I.V."/>
        </authorList>
    </citation>
    <scope>NUCLEOTIDE SEQUENCE [LARGE SCALE GENOMIC DNA]</scope>
    <source>
        <strain evidence="2 3">CCMP1335</strain>
    </source>
</reference>
<dbReference type="InterPro" id="IPR002052">
    <property type="entry name" value="DNA_methylase_N6_adenine_CS"/>
</dbReference>
<keyword evidence="3" id="KW-1185">Reference proteome</keyword>